<name>A0A397S8T7_9GLOM</name>
<organism evidence="2 3">
    <name type="scientific">Glomus cerebriforme</name>
    <dbReference type="NCBI Taxonomy" id="658196"/>
    <lineage>
        <taxon>Eukaryota</taxon>
        <taxon>Fungi</taxon>
        <taxon>Fungi incertae sedis</taxon>
        <taxon>Mucoromycota</taxon>
        <taxon>Glomeromycotina</taxon>
        <taxon>Glomeromycetes</taxon>
        <taxon>Glomerales</taxon>
        <taxon>Glomeraceae</taxon>
        <taxon>Glomus</taxon>
    </lineage>
</organism>
<evidence type="ECO:0000313" key="2">
    <source>
        <dbReference type="EMBL" id="RIA81902.1"/>
    </source>
</evidence>
<dbReference type="AlphaFoldDB" id="A0A397S8T7"/>
<reference evidence="2 3" key="1">
    <citation type="submission" date="2018-06" db="EMBL/GenBank/DDBJ databases">
        <title>Comparative genomics reveals the genomic features of Rhizophagus irregularis, R. cerebriforme, R. diaphanum and Gigaspora rosea, and their symbiotic lifestyle signature.</title>
        <authorList>
            <person name="Morin E."/>
            <person name="San Clemente H."/>
            <person name="Chen E.C.H."/>
            <person name="De La Providencia I."/>
            <person name="Hainaut M."/>
            <person name="Kuo A."/>
            <person name="Kohler A."/>
            <person name="Murat C."/>
            <person name="Tang N."/>
            <person name="Roy S."/>
            <person name="Loubradou J."/>
            <person name="Henrissat B."/>
            <person name="Grigoriev I.V."/>
            <person name="Corradi N."/>
            <person name="Roux C."/>
            <person name="Martin F.M."/>
        </authorList>
    </citation>
    <scope>NUCLEOTIDE SEQUENCE [LARGE SCALE GENOMIC DNA]</scope>
    <source>
        <strain evidence="2 3">DAOM 227022</strain>
    </source>
</reference>
<dbReference type="SUPFAM" id="SSF54695">
    <property type="entry name" value="POZ domain"/>
    <property type="match status" value="1"/>
</dbReference>
<dbReference type="InterPro" id="IPR050672">
    <property type="entry name" value="FBXO45-Fsn/SPSB_families"/>
</dbReference>
<dbReference type="OrthoDB" id="6359816at2759"/>
<dbReference type="SUPFAM" id="SSF49899">
    <property type="entry name" value="Concanavalin A-like lectins/glucanases"/>
    <property type="match status" value="1"/>
</dbReference>
<dbReference type="InterPro" id="IPR013320">
    <property type="entry name" value="ConA-like_dom_sf"/>
</dbReference>
<keyword evidence="3" id="KW-1185">Reference proteome</keyword>
<dbReference type="InterPro" id="IPR000210">
    <property type="entry name" value="BTB/POZ_dom"/>
</dbReference>
<protein>
    <submittedName>
        <fullName evidence="2">Concanavalin A-like lectin/glucanase domain-containing protein</fullName>
    </submittedName>
</protein>
<dbReference type="Pfam" id="PF00651">
    <property type="entry name" value="BTB"/>
    <property type="match status" value="1"/>
</dbReference>
<dbReference type="Pfam" id="PF00622">
    <property type="entry name" value="SPRY"/>
    <property type="match status" value="1"/>
</dbReference>
<comment type="caution">
    <text evidence="2">The sequence shown here is derived from an EMBL/GenBank/DDBJ whole genome shotgun (WGS) entry which is preliminary data.</text>
</comment>
<gene>
    <name evidence="2" type="ORF">C1645_789355</name>
</gene>
<dbReference type="InterPro" id="IPR011333">
    <property type="entry name" value="SKP1/BTB/POZ_sf"/>
</dbReference>
<evidence type="ECO:0000313" key="3">
    <source>
        <dbReference type="Proteomes" id="UP000265703"/>
    </source>
</evidence>
<dbReference type="PROSITE" id="PS50188">
    <property type="entry name" value="B302_SPRY"/>
    <property type="match status" value="1"/>
</dbReference>
<dbReference type="Proteomes" id="UP000265703">
    <property type="component" value="Unassembled WGS sequence"/>
</dbReference>
<proteinExistence type="predicted"/>
<dbReference type="GO" id="GO:0030246">
    <property type="term" value="F:carbohydrate binding"/>
    <property type="evidence" value="ECO:0007669"/>
    <property type="project" value="UniProtKB-KW"/>
</dbReference>
<dbReference type="PANTHER" id="PTHR12245">
    <property type="entry name" value="SPRY DOMAIN CONTAINING SOCS BOX PROTEIN"/>
    <property type="match status" value="1"/>
</dbReference>
<dbReference type="Gene3D" id="2.60.120.920">
    <property type="match status" value="1"/>
</dbReference>
<dbReference type="InterPro" id="IPR043136">
    <property type="entry name" value="B30.2/SPRY_sf"/>
</dbReference>
<dbReference type="InterPro" id="IPR001870">
    <property type="entry name" value="B30.2/SPRY"/>
</dbReference>
<feature type="domain" description="B30.2/SPRY" evidence="1">
    <location>
        <begin position="232"/>
        <end position="410"/>
    </location>
</feature>
<evidence type="ECO:0000259" key="1">
    <source>
        <dbReference type="PROSITE" id="PS50188"/>
    </source>
</evidence>
<dbReference type="PANTHER" id="PTHR12245:SF5">
    <property type="entry name" value="SPRY DOMAIN-CONTAINING SOCS BOX PROTEIN 3"/>
    <property type="match status" value="1"/>
</dbReference>
<keyword evidence="2" id="KW-0430">Lectin</keyword>
<dbReference type="CDD" id="cd18186">
    <property type="entry name" value="BTB_POZ_ZBTB_KLHL-like"/>
    <property type="match status" value="1"/>
</dbReference>
<dbReference type="Gene3D" id="3.30.710.10">
    <property type="entry name" value="Potassium Channel Kv1.1, Chain A"/>
    <property type="match status" value="1"/>
</dbReference>
<dbReference type="InterPro" id="IPR003877">
    <property type="entry name" value="SPRY_dom"/>
</dbReference>
<dbReference type="CDD" id="cd11709">
    <property type="entry name" value="SPRY"/>
    <property type="match status" value="1"/>
</dbReference>
<sequence>MKESYERQISFPRLDSSEIKIILEYLYTGSINKESLNKDNIIETYLAADYFQLTELQNILIELVKVTLETMNIAPELLSKAVGKLPSLADNELLNLLVESVSLIPLNSIEIGRLSFLALQHILSYTYENEIFFMTSEYQVFRYSVTMAAKRVSDNATKIIDMVLPDLNDDDDSSLKSMEIDDFNIYRQQIVEELKPLTKYIDFKLIQGSILANIIEPLNIIPMQVLFDAYRYHAKSNYIKLNKFRGYNKSNLIWDDTACGSKLIIKDNGGVVCASNCVDGCQTVRSKFGFCDIGIYEWDIIIEKYCANSWIGICDSINIDYEKWAGLQTNAWVLGSNGSCYNNFIETIGYCPPFGEGDIITVHLNMNERSCAFSINGRKYPPVTTWNNLPSKLYPAVSLFRPGQFRIQLH</sequence>
<dbReference type="EMBL" id="QKYT01000729">
    <property type="protein sequence ID" value="RIA81902.1"/>
    <property type="molecule type" value="Genomic_DNA"/>
</dbReference>
<accession>A0A397S8T7</accession>